<evidence type="ECO:0000313" key="3">
    <source>
        <dbReference type="Proteomes" id="UP000250043"/>
    </source>
</evidence>
<organism evidence="2 3">
    <name type="scientific">Obba rivulosa</name>
    <dbReference type="NCBI Taxonomy" id="1052685"/>
    <lineage>
        <taxon>Eukaryota</taxon>
        <taxon>Fungi</taxon>
        <taxon>Dikarya</taxon>
        <taxon>Basidiomycota</taxon>
        <taxon>Agaricomycotina</taxon>
        <taxon>Agaricomycetes</taxon>
        <taxon>Polyporales</taxon>
        <taxon>Gelatoporiaceae</taxon>
        <taxon>Obba</taxon>
    </lineage>
</organism>
<dbReference type="Gene3D" id="3.90.810.10">
    <property type="entry name" value="CRIB domain"/>
    <property type="match status" value="2"/>
</dbReference>
<feature type="domain" description="CRIB" evidence="1">
    <location>
        <begin position="24"/>
        <end position="37"/>
    </location>
</feature>
<name>A0A8E2DV82_9APHY</name>
<evidence type="ECO:0000313" key="2">
    <source>
        <dbReference type="EMBL" id="OCH96243.1"/>
    </source>
</evidence>
<sequence length="158" mass="17068">MRLLVLDNLRARLGPATARAPADISLPWNFQHNLHVSIDPATGEFLGLPTKWQMLLEEQGVTRVRLSEKASLAANGNGPVGGSQGARGVGGKTWTAMVKGLLGVPFGSPNSGPEEISLPWKFQHHTHVSWDQASRRYIGLPKEWAVILESTPSESSVA</sequence>
<dbReference type="Pfam" id="PF00786">
    <property type="entry name" value="PBD"/>
    <property type="match status" value="2"/>
</dbReference>
<dbReference type="Proteomes" id="UP000250043">
    <property type="component" value="Unassembled WGS sequence"/>
</dbReference>
<gene>
    <name evidence="2" type="ORF">OBBRIDRAFT_787316</name>
</gene>
<reference evidence="2 3" key="1">
    <citation type="submission" date="2016-07" db="EMBL/GenBank/DDBJ databases">
        <title>Draft genome of the white-rot fungus Obba rivulosa 3A-2.</title>
        <authorList>
            <consortium name="DOE Joint Genome Institute"/>
            <person name="Miettinen O."/>
            <person name="Riley R."/>
            <person name="Acob R."/>
            <person name="Barry K."/>
            <person name="Cullen D."/>
            <person name="De Vries R."/>
            <person name="Hainaut M."/>
            <person name="Hatakka A."/>
            <person name="Henrissat B."/>
            <person name="Hilden K."/>
            <person name="Kuo R."/>
            <person name="Labutti K."/>
            <person name="Lipzen A."/>
            <person name="Makela M.R."/>
            <person name="Sandor L."/>
            <person name="Spatafora J.W."/>
            <person name="Grigoriev I.V."/>
            <person name="Hibbett D.S."/>
        </authorList>
    </citation>
    <scope>NUCLEOTIDE SEQUENCE [LARGE SCALE GENOMIC DNA]</scope>
    <source>
        <strain evidence="2 3">3A-2</strain>
    </source>
</reference>
<dbReference type="OrthoDB" id="2786357at2759"/>
<proteinExistence type="predicted"/>
<dbReference type="InterPro" id="IPR000095">
    <property type="entry name" value="CRIB_dom"/>
</dbReference>
<dbReference type="SMART" id="SM00285">
    <property type="entry name" value="PBD"/>
    <property type="match status" value="2"/>
</dbReference>
<accession>A0A8E2DV82</accession>
<dbReference type="InterPro" id="IPR036936">
    <property type="entry name" value="CRIB_dom_sf"/>
</dbReference>
<evidence type="ECO:0000259" key="1">
    <source>
        <dbReference type="PROSITE" id="PS50108"/>
    </source>
</evidence>
<keyword evidence="3" id="KW-1185">Reference proteome</keyword>
<protein>
    <recommendedName>
        <fullName evidence="1">CRIB domain-containing protein</fullName>
    </recommendedName>
</protein>
<dbReference type="PROSITE" id="PS50108">
    <property type="entry name" value="CRIB"/>
    <property type="match status" value="1"/>
</dbReference>
<dbReference type="AlphaFoldDB" id="A0A8E2DV82"/>
<dbReference type="EMBL" id="KV722331">
    <property type="protein sequence ID" value="OCH96243.1"/>
    <property type="molecule type" value="Genomic_DNA"/>
</dbReference>